<evidence type="ECO:0000313" key="3">
    <source>
        <dbReference type="Proteomes" id="UP000059542"/>
    </source>
</evidence>
<organism evidence="2 3">
    <name type="scientific">Hymenobacter sedentarius</name>
    <dbReference type="NCBI Taxonomy" id="1411621"/>
    <lineage>
        <taxon>Bacteria</taxon>
        <taxon>Pseudomonadati</taxon>
        <taxon>Bacteroidota</taxon>
        <taxon>Cytophagia</taxon>
        <taxon>Cytophagales</taxon>
        <taxon>Hymenobacteraceae</taxon>
        <taxon>Hymenobacter</taxon>
    </lineage>
</organism>
<evidence type="ECO:0000256" key="1">
    <source>
        <dbReference type="SAM" id="MobiDB-lite"/>
    </source>
</evidence>
<dbReference type="AlphaFoldDB" id="A0A0U4A6E2"/>
<dbReference type="EMBL" id="CP013909">
    <property type="protein sequence ID" value="ALW83788.1"/>
    <property type="molecule type" value="Genomic_DNA"/>
</dbReference>
<reference evidence="2 3" key="1">
    <citation type="submission" date="2015-12" db="EMBL/GenBank/DDBJ databases">
        <authorList>
            <person name="Shamseldin A."/>
            <person name="Moawad H."/>
            <person name="Abd El-Rahim W.M."/>
            <person name="Sadowsky M.J."/>
        </authorList>
    </citation>
    <scope>NUCLEOTIDE SEQUENCE [LARGE SCALE GENOMIC DNA]</scope>
    <source>
        <strain evidence="2 3">DG5B</strain>
    </source>
</reference>
<evidence type="ECO:0000313" key="2">
    <source>
        <dbReference type="EMBL" id="ALW83788.1"/>
    </source>
</evidence>
<proteinExistence type="predicted"/>
<dbReference type="Proteomes" id="UP000059542">
    <property type="component" value="Chromosome"/>
</dbReference>
<name>A0A0U4A6E2_9BACT</name>
<protein>
    <submittedName>
        <fullName evidence="2">Uncharacterized protein</fullName>
    </submittedName>
</protein>
<gene>
    <name evidence="2" type="ORF">AUC43_00910</name>
</gene>
<dbReference type="STRING" id="1411621.AUC43_00910"/>
<feature type="region of interest" description="Disordered" evidence="1">
    <location>
        <begin position="93"/>
        <end position="113"/>
    </location>
</feature>
<dbReference type="OrthoDB" id="886106at2"/>
<sequence length="113" mass="12570">MTELAAEIHRAIQAYCAQARALPLTATDFYDWLAALPPDRRAEVKAQGMRASKAEPEFLSFCLEWRGYTLWNFMAGHLSLEAFDHWVASGQSAGKLPRRQPAASGNTTPHPRA</sequence>
<dbReference type="RefSeq" id="WP_068188598.1">
    <property type="nucleotide sequence ID" value="NZ_CP013909.1"/>
</dbReference>
<feature type="compositionally biased region" description="Polar residues" evidence="1">
    <location>
        <begin position="103"/>
        <end position="113"/>
    </location>
</feature>
<keyword evidence="3" id="KW-1185">Reference proteome</keyword>
<accession>A0A0U4A6E2</accession>
<dbReference type="KEGG" id="hyg:AUC43_00910"/>